<dbReference type="InterPro" id="IPR011989">
    <property type="entry name" value="ARM-like"/>
</dbReference>
<sequence>MIKAWWSWLISVNKIYRMTPLVYEELLLLMTSQQEQVLKADMIRPWLNLIFFRQFIISDKVLAMVQALVLQNPDIQKVLAFEKKEVLKEELLRMKPLFVSIILLRFNSSNQSYFRETGLTPLLLSLLLFPPNILSDAPTPQEFTLQFWDDQKLVNALAIVAIIGLLIGSKGYR</sequence>
<protein>
    <submittedName>
        <fullName evidence="1">Uncharacterized protein</fullName>
    </submittedName>
</protein>
<gene>
    <name evidence="1" type="ORF">BT96DRAFT_1051836</name>
</gene>
<evidence type="ECO:0000313" key="2">
    <source>
        <dbReference type="Proteomes" id="UP000799118"/>
    </source>
</evidence>
<dbReference type="OrthoDB" id="198977at2759"/>
<organism evidence="1 2">
    <name type="scientific">Gymnopus androsaceus JB14</name>
    <dbReference type="NCBI Taxonomy" id="1447944"/>
    <lineage>
        <taxon>Eukaryota</taxon>
        <taxon>Fungi</taxon>
        <taxon>Dikarya</taxon>
        <taxon>Basidiomycota</taxon>
        <taxon>Agaricomycotina</taxon>
        <taxon>Agaricomycetes</taxon>
        <taxon>Agaricomycetidae</taxon>
        <taxon>Agaricales</taxon>
        <taxon>Marasmiineae</taxon>
        <taxon>Omphalotaceae</taxon>
        <taxon>Gymnopus</taxon>
    </lineage>
</organism>
<proteinExistence type="predicted"/>
<keyword evidence="2" id="KW-1185">Reference proteome</keyword>
<accession>A0A6A4GAS3</accession>
<dbReference type="EMBL" id="ML771321">
    <property type="protein sequence ID" value="KAE9382567.1"/>
    <property type="molecule type" value="Genomic_DNA"/>
</dbReference>
<name>A0A6A4GAS3_9AGAR</name>
<dbReference type="Proteomes" id="UP000799118">
    <property type="component" value="Unassembled WGS sequence"/>
</dbReference>
<dbReference type="AlphaFoldDB" id="A0A6A4GAS3"/>
<reference evidence="1" key="1">
    <citation type="journal article" date="2019" name="Environ. Microbiol.">
        <title>Fungal ecological strategies reflected in gene transcription - a case study of two litter decomposers.</title>
        <authorList>
            <person name="Barbi F."/>
            <person name="Kohler A."/>
            <person name="Barry K."/>
            <person name="Baskaran P."/>
            <person name="Daum C."/>
            <person name="Fauchery L."/>
            <person name="Ihrmark K."/>
            <person name="Kuo A."/>
            <person name="LaButti K."/>
            <person name="Lipzen A."/>
            <person name="Morin E."/>
            <person name="Grigoriev I.V."/>
            <person name="Henrissat B."/>
            <person name="Lindahl B."/>
            <person name="Martin F."/>
        </authorList>
    </citation>
    <scope>NUCLEOTIDE SEQUENCE</scope>
    <source>
        <strain evidence="1">JB14</strain>
    </source>
</reference>
<evidence type="ECO:0000313" key="1">
    <source>
        <dbReference type="EMBL" id="KAE9382567.1"/>
    </source>
</evidence>
<dbReference type="Gene3D" id="1.25.10.10">
    <property type="entry name" value="Leucine-rich Repeat Variant"/>
    <property type="match status" value="1"/>
</dbReference>
<feature type="non-terminal residue" evidence="1">
    <location>
        <position position="173"/>
    </location>
</feature>